<reference evidence="2" key="2">
    <citation type="submission" date="2015-01" db="EMBL/GenBank/DDBJ databases">
        <title>Evolutionary Origins and Diversification of the Mycorrhizal Mutualists.</title>
        <authorList>
            <consortium name="DOE Joint Genome Institute"/>
            <consortium name="Mycorrhizal Genomics Consortium"/>
            <person name="Kohler A."/>
            <person name="Kuo A."/>
            <person name="Nagy L.G."/>
            <person name="Floudas D."/>
            <person name="Copeland A."/>
            <person name="Barry K.W."/>
            <person name="Cichocki N."/>
            <person name="Veneault-Fourrey C."/>
            <person name="LaButti K."/>
            <person name="Lindquist E.A."/>
            <person name="Lipzen A."/>
            <person name="Lundell T."/>
            <person name="Morin E."/>
            <person name="Murat C."/>
            <person name="Riley R."/>
            <person name="Ohm R."/>
            <person name="Sun H."/>
            <person name="Tunlid A."/>
            <person name="Henrissat B."/>
            <person name="Grigoriev I.V."/>
            <person name="Hibbett D.S."/>
            <person name="Martin F."/>
        </authorList>
    </citation>
    <scope>NUCLEOTIDE SEQUENCE [LARGE SCALE GENOMIC DNA]</scope>
    <source>
        <strain evidence="2">MUT 4182</strain>
    </source>
</reference>
<evidence type="ECO:0000313" key="2">
    <source>
        <dbReference type="Proteomes" id="UP000054248"/>
    </source>
</evidence>
<organism evidence="1 2">
    <name type="scientific">Tulasnella calospora MUT 4182</name>
    <dbReference type="NCBI Taxonomy" id="1051891"/>
    <lineage>
        <taxon>Eukaryota</taxon>
        <taxon>Fungi</taxon>
        <taxon>Dikarya</taxon>
        <taxon>Basidiomycota</taxon>
        <taxon>Agaricomycotina</taxon>
        <taxon>Agaricomycetes</taxon>
        <taxon>Cantharellales</taxon>
        <taxon>Tulasnellaceae</taxon>
        <taxon>Tulasnella</taxon>
    </lineage>
</organism>
<dbReference type="EMBL" id="KN822954">
    <property type="protein sequence ID" value="KIO32485.1"/>
    <property type="molecule type" value="Genomic_DNA"/>
</dbReference>
<keyword evidence="2" id="KW-1185">Reference proteome</keyword>
<proteinExistence type="predicted"/>
<sequence>MELVRLVHRTSAGSKLPPSLVQAILPQRIFDSPSIYSIHCNPPPSCEALRRFTRMTPSENPRYLGPSV</sequence>
<dbReference type="AlphaFoldDB" id="A0A0C3QJJ4"/>
<reference evidence="1 2" key="1">
    <citation type="submission" date="2014-04" db="EMBL/GenBank/DDBJ databases">
        <authorList>
            <consortium name="DOE Joint Genome Institute"/>
            <person name="Kuo A."/>
            <person name="Girlanda M."/>
            <person name="Perotto S."/>
            <person name="Kohler A."/>
            <person name="Nagy L.G."/>
            <person name="Floudas D."/>
            <person name="Copeland A."/>
            <person name="Barry K.W."/>
            <person name="Cichocki N."/>
            <person name="Veneault-Fourrey C."/>
            <person name="LaButti K."/>
            <person name="Lindquist E.A."/>
            <person name="Lipzen A."/>
            <person name="Lundell T."/>
            <person name="Morin E."/>
            <person name="Murat C."/>
            <person name="Sun H."/>
            <person name="Tunlid A."/>
            <person name="Henrissat B."/>
            <person name="Grigoriev I.V."/>
            <person name="Hibbett D.S."/>
            <person name="Martin F."/>
            <person name="Nordberg H.P."/>
            <person name="Cantor M.N."/>
            <person name="Hua S.X."/>
        </authorList>
    </citation>
    <scope>NUCLEOTIDE SEQUENCE [LARGE SCALE GENOMIC DNA]</scope>
    <source>
        <strain evidence="1 2">MUT 4182</strain>
    </source>
</reference>
<name>A0A0C3QJJ4_9AGAM</name>
<accession>A0A0C3QJJ4</accession>
<dbReference type="Proteomes" id="UP000054248">
    <property type="component" value="Unassembled WGS sequence"/>
</dbReference>
<evidence type="ECO:0000313" key="1">
    <source>
        <dbReference type="EMBL" id="KIO32485.1"/>
    </source>
</evidence>
<dbReference type="HOGENOM" id="CLU_2801174_0_0_1"/>
<protein>
    <submittedName>
        <fullName evidence="1">Uncharacterized protein</fullName>
    </submittedName>
</protein>
<feature type="non-terminal residue" evidence="1">
    <location>
        <position position="68"/>
    </location>
</feature>
<gene>
    <name evidence="1" type="ORF">M407DRAFT_241389</name>
</gene>